<evidence type="ECO:0000313" key="2">
    <source>
        <dbReference type="Proteomes" id="UP001225598"/>
    </source>
</evidence>
<protein>
    <submittedName>
        <fullName evidence="1">DUF2550 domain-containing protein</fullName>
    </submittedName>
</protein>
<dbReference type="RefSeq" id="WP_284826309.1">
    <property type="nucleotide sequence ID" value="NZ_CP126969.1"/>
</dbReference>
<proteinExistence type="predicted"/>
<evidence type="ECO:0000313" key="1">
    <source>
        <dbReference type="EMBL" id="WIM68639.1"/>
    </source>
</evidence>
<gene>
    <name evidence="1" type="ORF">QP027_04410</name>
</gene>
<sequence>MEIVAWLLTAIAVACVALAVWRFVTLRSRGATVLIRRLPASGEHGWRHGTVQYQGDMLGYFKLRSLSPTADLTLDRRYTEVESHRAPSDTELHFMPLGSRIVQFSSRDQEYEISADRRSIMALISWLESAPDVRQEKYDHKSMTQRIGRRTTEG</sequence>
<reference evidence="1 2" key="1">
    <citation type="submission" date="2023-05" db="EMBL/GenBank/DDBJ databases">
        <title>Corynebacterium suedekumii sp. nov. and Corynebacterium breve sp. nov. isolated from raw cow's milk.</title>
        <authorList>
            <person name="Baer M.K."/>
            <person name="Mehl L."/>
            <person name="Hellmuth R."/>
            <person name="Marke G."/>
            <person name="Lipski A."/>
        </authorList>
    </citation>
    <scope>NUCLEOTIDE SEQUENCE [LARGE SCALE GENOMIC DNA]</scope>
    <source>
        <strain evidence="1 2">R4</strain>
    </source>
</reference>
<accession>A0ABY8VGK6</accession>
<dbReference type="Proteomes" id="UP001225598">
    <property type="component" value="Chromosome"/>
</dbReference>
<organism evidence="1 2">
    <name type="scientific">Corynebacterium breve</name>
    <dbReference type="NCBI Taxonomy" id="3049799"/>
    <lineage>
        <taxon>Bacteria</taxon>
        <taxon>Bacillati</taxon>
        <taxon>Actinomycetota</taxon>
        <taxon>Actinomycetes</taxon>
        <taxon>Mycobacteriales</taxon>
        <taxon>Corynebacteriaceae</taxon>
        <taxon>Corynebacterium</taxon>
    </lineage>
</organism>
<keyword evidence="2" id="KW-1185">Reference proteome</keyword>
<name>A0ABY8VGK6_9CORY</name>
<dbReference type="InterPro" id="IPR019675">
    <property type="entry name" value="DUF2550"/>
</dbReference>
<dbReference type="EMBL" id="CP126969">
    <property type="protein sequence ID" value="WIM68639.1"/>
    <property type="molecule type" value="Genomic_DNA"/>
</dbReference>
<dbReference type="Pfam" id="PF10739">
    <property type="entry name" value="DUF2550"/>
    <property type="match status" value="1"/>
</dbReference>